<dbReference type="OrthoDB" id="27828at10239"/>
<dbReference type="GeneID" id="26639295"/>
<name>A0A0C5AMT5_9CAUD</name>
<gene>
    <name evidence="1" type="ORF">PBI_KRATIO_51</name>
</gene>
<keyword evidence="2" id="KW-1185">Reference proteome</keyword>
<dbReference type="RefSeq" id="YP_009212797.1">
    <property type="nucleotide sequence ID" value="NC_028947.1"/>
</dbReference>
<reference evidence="1 2" key="1">
    <citation type="submission" date="2014-10" db="EMBL/GenBank/DDBJ databases">
        <authorList>
            <person name="Franco-Moreira L.J."/>
            <person name="Acosta-Bonilla D."/>
            <person name="Alvarado-Vega D.L."/>
            <person name="Berrios-Pagan L.R."/>
            <person name="Burgos-Santana G."/>
            <person name="Collazo-Rodriguez B.J."/>
            <person name="Cordero-Bernard G."/>
            <person name="Cotto-Rosario A."/>
            <person name="Dominguez-Rodriguez E."/>
            <person name="Figueroa-Negron P."/>
            <person name="Huertas-de-Jesus N.A."/>
            <person name="Leon-Rivera A."/>
            <person name="Llavona-Cartagena I.G."/>
            <person name="Machin-Rivera R."/>
            <person name="Maldonado-Rodriguez J.M."/>
            <person name="Maldonado-Vazquez N."/>
            <person name="Melendez-Rodriguez N."/>
            <person name="Merced-Carire N.D."/>
            <person name="Mora-Marrero P.M."/>
            <person name="Negron-Cruz N."/>
            <person name="Nieves-Mendez L."/>
            <person name="Pereira-Torres T.N."/>
            <person name="Perez-Otero J."/>
            <person name="Ramos-Gonzalez J."/>
            <person name="Ramos-Rivera M."/>
            <person name="Reyes-Aponte A.J."/>
            <person name="Rivera-Burgos M."/>
            <person name="Rodriguez-Arriaga L."/>
            <person name="Sanchez-Collazo M."/>
            <person name="Soto-Diaz O.R."/>
            <person name="Suarez-Marquez A.M."/>
            <person name="Velazquez-Fernandez A.L."/>
            <person name="Vives-Matos I."/>
            <person name="Rubin M.R."/>
            <person name="Vazquez E."/>
            <person name="Wang X."/>
            <person name="Crowell R."/>
            <person name="Bostrom M.A."/>
            <person name="Burke M."/>
            <person name="Wright G.M."/>
            <person name="Gregory S.G."/>
            <person name="Colman S.D."/>
            <person name="Anders K.R."/>
            <person name="Braun M.A."/>
            <person name="Delesalle V.A."/>
            <person name="Hughes L.E."/>
            <person name="Ware V.C."/>
            <person name="Bradley K.W."/>
            <person name="Barker L.P."/>
            <person name="Asai D.J."/>
            <person name="Bowman C.A."/>
            <person name="Russell D.A."/>
            <person name="Pope W.H."/>
            <person name="Jacobs-Sera D."/>
            <person name="Hendrix R.W."/>
            <person name="Hatfull G.F."/>
        </authorList>
    </citation>
    <scope>NUCLEOTIDE SEQUENCE [LARGE SCALE GENOMIC DNA]</scope>
</reference>
<dbReference type="KEGG" id="vg:26639295"/>
<protein>
    <submittedName>
        <fullName evidence="1">Uncharacterized protein</fullName>
    </submittedName>
</protein>
<dbReference type="EMBL" id="KM923971">
    <property type="protein sequence ID" value="AJK27380.1"/>
    <property type="molecule type" value="Genomic_DNA"/>
</dbReference>
<evidence type="ECO:0000313" key="1">
    <source>
        <dbReference type="EMBL" id="AJK27380.1"/>
    </source>
</evidence>
<organism evidence="1 2">
    <name type="scientific">Mycobacterium phage Kratio</name>
    <dbReference type="NCBI Taxonomy" id="1606763"/>
    <lineage>
        <taxon>Viruses</taxon>
        <taxon>Duplodnaviria</taxon>
        <taxon>Heunggongvirae</taxon>
        <taxon>Uroviricota</taxon>
        <taxon>Caudoviricetes</taxon>
        <taxon>Weiservirinae</taxon>
        <taxon>Kratiovirus</taxon>
        <taxon>Kratiovirus kratio</taxon>
    </lineage>
</organism>
<evidence type="ECO:0000313" key="2">
    <source>
        <dbReference type="Proteomes" id="UP000032126"/>
    </source>
</evidence>
<proteinExistence type="predicted"/>
<accession>A0A0C5AMT5</accession>
<dbReference type="Proteomes" id="UP000032126">
    <property type="component" value="Segment"/>
</dbReference>
<sequence length="91" mass="9480">MSNEFVMVGRLTLDAGREVVVGVLPKTGDVQTYLNGAGGMLTTQKQLTPITPAKANEWAGLLQRAATAAEAISKAHEQYQAAIAAVVGIAQ</sequence>